<dbReference type="AlphaFoldDB" id="A0A8J3SLW6"/>
<evidence type="ECO:0000313" key="1">
    <source>
        <dbReference type="EMBL" id="GIH95262.1"/>
    </source>
</evidence>
<protein>
    <submittedName>
        <fullName evidence="1">Uncharacterized protein</fullName>
    </submittedName>
</protein>
<gene>
    <name evidence="1" type="ORF">Psi01_58920</name>
</gene>
<dbReference type="Proteomes" id="UP000619788">
    <property type="component" value="Unassembled WGS sequence"/>
</dbReference>
<evidence type="ECO:0000313" key="2">
    <source>
        <dbReference type="Proteomes" id="UP000619788"/>
    </source>
</evidence>
<organism evidence="1 2">
    <name type="scientific">Planobispora siamensis</name>
    <dbReference type="NCBI Taxonomy" id="936338"/>
    <lineage>
        <taxon>Bacteria</taxon>
        <taxon>Bacillati</taxon>
        <taxon>Actinomycetota</taxon>
        <taxon>Actinomycetes</taxon>
        <taxon>Streptosporangiales</taxon>
        <taxon>Streptosporangiaceae</taxon>
        <taxon>Planobispora</taxon>
    </lineage>
</organism>
<accession>A0A8J3SLW6</accession>
<reference evidence="1 2" key="1">
    <citation type="submission" date="2021-01" db="EMBL/GenBank/DDBJ databases">
        <title>Whole genome shotgun sequence of Planobispora siamensis NBRC 107568.</title>
        <authorList>
            <person name="Komaki H."/>
            <person name="Tamura T."/>
        </authorList>
    </citation>
    <scope>NUCLEOTIDE SEQUENCE [LARGE SCALE GENOMIC DNA]</scope>
    <source>
        <strain evidence="1 2">NBRC 107568</strain>
    </source>
</reference>
<keyword evidence="2" id="KW-1185">Reference proteome</keyword>
<name>A0A8J3SLW6_9ACTN</name>
<comment type="caution">
    <text evidence="1">The sequence shown here is derived from an EMBL/GenBank/DDBJ whole genome shotgun (WGS) entry which is preliminary data.</text>
</comment>
<sequence length="296" mass="31413">MPTTETPAPVAIGHVLAGPRTGSRATLGADNIFITGARGKTNLARVLAAEFTRRPATRVIVATPQPFRTEYGNLLSDAQFIPLGLSRTPDGLGEILRTFIDRANALTRQHLLGTPLDPEWTRLVVIIDVPALHSPPIQVMLTSLAAMASSVDAQIVMLMSPRQMNAYGPVATALIDNFPHRVITQPHRLYPEDLAGLILGLLGSSRDQMPTWLPDLPGLALAFNRAQPAPEMIQVSLGPVMFAPQQEEEGDAAIDVATVVEAAGPGGAGAGAVPGRRDGAPGLLHRLLTAVRNGRR</sequence>
<dbReference type="RefSeq" id="WP_204067362.1">
    <property type="nucleotide sequence ID" value="NZ_BOOJ01000052.1"/>
</dbReference>
<proteinExistence type="predicted"/>
<dbReference type="EMBL" id="BOOJ01000052">
    <property type="protein sequence ID" value="GIH95262.1"/>
    <property type="molecule type" value="Genomic_DNA"/>
</dbReference>